<sequence length="142" mass="15787">MLKVFNTEALSRNQRFQRGVLAGIIATIVLMIGYGWLSQILRIEFSVAFLLIGYAIGWAIRTYGRGVQLKFSILGAICAVVCFIGADMISYFGFGVFTDLNLFIGAFQTYLRILLNVNFNSLLGILFRVGGVYAAFYSSRIV</sequence>
<keyword evidence="1" id="KW-1133">Transmembrane helix</keyword>
<feature type="transmembrane region" description="Helical" evidence="1">
    <location>
        <begin position="20"/>
        <end position="37"/>
    </location>
</feature>
<feature type="transmembrane region" description="Helical" evidence="1">
    <location>
        <begin position="72"/>
        <end position="93"/>
    </location>
</feature>
<name>A0A1T4K0X4_9FIRM</name>
<evidence type="ECO:0000313" key="3">
    <source>
        <dbReference type="Proteomes" id="UP000243297"/>
    </source>
</evidence>
<dbReference type="Proteomes" id="UP000243297">
    <property type="component" value="Unassembled WGS sequence"/>
</dbReference>
<organism evidence="2 3">
    <name type="scientific">Anaerorhabdus furcosa</name>
    <dbReference type="NCBI Taxonomy" id="118967"/>
    <lineage>
        <taxon>Bacteria</taxon>
        <taxon>Bacillati</taxon>
        <taxon>Bacillota</taxon>
        <taxon>Erysipelotrichia</taxon>
        <taxon>Erysipelotrichales</taxon>
        <taxon>Erysipelotrichaceae</taxon>
        <taxon>Anaerorhabdus</taxon>
    </lineage>
</organism>
<accession>A0A1T4K0X4</accession>
<feature type="transmembrane region" description="Helical" evidence="1">
    <location>
        <begin position="43"/>
        <end position="60"/>
    </location>
</feature>
<feature type="transmembrane region" description="Helical" evidence="1">
    <location>
        <begin position="113"/>
        <end position="136"/>
    </location>
</feature>
<protein>
    <submittedName>
        <fullName evidence="2">Uncharacterized protein</fullName>
    </submittedName>
</protein>
<gene>
    <name evidence="2" type="ORF">SAMN02745191_0229</name>
</gene>
<dbReference type="OrthoDB" id="762068at2"/>
<evidence type="ECO:0000256" key="1">
    <source>
        <dbReference type="SAM" id="Phobius"/>
    </source>
</evidence>
<keyword evidence="1" id="KW-0472">Membrane</keyword>
<dbReference type="AlphaFoldDB" id="A0A1T4K0X4"/>
<evidence type="ECO:0000313" key="2">
    <source>
        <dbReference type="EMBL" id="SJZ36100.1"/>
    </source>
</evidence>
<dbReference type="EMBL" id="FUWY01000001">
    <property type="protein sequence ID" value="SJZ36100.1"/>
    <property type="molecule type" value="Genomic_DNA"/>
</dbReference>
<dbReference type="RefSeq" id="WP_078710682.1">
    <property type="nucleotide sequence ID" value="NZ_FUWY01000001.1"/>
</dbReference>
<keyword evidence="3" id="KW-1185">Reference proteome</keyword>
<reference evidence="3" key="1">
    <citation type="submission" date="2017-02" db="EMBL/GenBank/DDBJ databases">
        <authorList>
            <person name="Varghese N."/>
            <person name="Submissions S."/>
        </authorList>
    </citation>
    <scope>NUCLEOTIDE SEQUENCE [LARGE SCALE GENOMIC DNA]</scope>
    <source>
        <strain evidence="3">ATCC 25662</strain>
    </source>
</reference>
<proteinExistence type="predicted"/>
<keyword evidence="1" id="KW-0812">Transmembrane</keyword>